<dbReference type="GO" id="GO:0016020">
    <property type="term" value="C:membrane"/>
    <property type="evidence" value="ECO:0007669"/>
    <property type="project" value="UniProtKB-SubCell"/>
</dbReference>
<keyword evidence="6" id="KW-0547">Nucleotide-binding</keyword>
<dbReference type="InterPro" id="IPR003439">
    <property type="entry name" value="ABC_transporter-like_ATP-bd"/>
</dbReference>
<feature type="transmembrane region" description="Helical" evidence="10">
    <location>
        <begin position="1710"/>
        <end position="1727"/>
    </location>
</feature>
<dbReference type="InterPro" id="IPR027417">
    <property type="entry name" value="P-loop_NTPase"/>
</dbReference>
<reference evidence="12" key="1">
    <citation type="submission" date="2021-02" db="EMBL/GenBank/DDBJ databases">
        <authorList>
            <person name="Nowell W R."/>
        </authorList>
    </citation>
    <scope>NUCLEOTIDE SEQUENCE</scope>
    <source>
        <strain evidence="12">Ploen Becks lab</strain>
    </source>
</reference>
<evidence type="ECO:0000259" key="11">
    <source>
        <dbReference type="PROSITE" id="PS50893"/>
    </source>
</evidence>
<evidence type="ECO:0000256" key="1">
    <source>
        <dbReference type="ARBA" id="ARBA00004141"/>
    </source>
</evidence>
<dbReference type="Proteomes" id="UP000663879">
    <property type="component" value="Unassembled WGS sequence"/>
</dbReference>
<feature type="transmembrane region" description="Helical" evidence="10">
    <location>
        <begin position="699"/>
        <end position="720"/>
    </location>
</feature>
<feature type="transmembrane region" description="Helical" evidence="10">
    <location>
        <begin position="1739"/>
        <end position="1764"/>
    </location>
</feature>
<dbReference type="OrthoDB" id="10255969at2759"/>
<dbReference type="FunFam" id="3.40.50.300:FF:000335">
    <property type="entry name" value="ATP binding cassette subfamily A member 5"/>
    <property type="match status" value="1"/>
</dbReference>
<feature type="domain" description="ABC transporter" evidence="11">
    <location>
        <begin position="890"/>
        <end position="1120"/>
    </location>
</feature>
<dbReference type="Pfam" id="PF12698">
    <property type="entry name" value="ABC2_membrane_3"/>
    <property type="match status" value="2"/>
</dbReference>
<keyword evidence="4 10" id="KW-0812">Transmembrane</keyword>
<dbReference type="SUPFAM" id="SSF52540">
    <property type="entry name" value="P-loop containing nucleoside triphosphate hydrolases"/>
    <property type="match status" value="2"/>
</dbReference>
<evidence type="ECO:0000313" key="13">
    <source>
        <dbReference type="Proteomes" id="UP000663879"/>
    </source>
</evidence>
<keyword evidence="7" id="KW-0067">ATP-binding</keyword>
<evidence type="ECO:0000256" key="10">
    <source>
        <dbReference type="SAM" id="Phobius"/>
    </source>
</evidence>
<dbReference type="PROSITE" id="PS00211">
    <property type="entry name" value="ABC_TRANSPORTER_1"/>
    <property type="match status" value="1"/>
</dbReference>
<keyword evidence="8 10" id="KW-1133">Transmembrane helix</keyword>
<dbReference type="InterPro" id="IPR026082">
    <property type="entry name" value="ABCA"/>
</dbReference>
<dbReference type="InterPro" id="IPR003593">
    <property type="entry name" value="AAA+_ATPase"/>
</dbReference>
<evidence type="ECO:0000256" key="2">
    <source>
        <dbReference type="ARBA" id="ARBA00008869"/>
    </source>
</evidence>
<dbReference type="PANTHER" id="PTHR19229:SF36">
    <property type="entry name" value="ATP-BINDING CASSETTE SUB-FAMILY A MEMBER 2"/>
    <property type="match status" value="1"/>
</dbReference>
<feature type="transmembrane region" description="Helical" evidence="10">
    <location>
        <begin position="636"/>
        <end position="658"/>
    </location>
</feature>
<feature type="transmembrane region" description="Helical" evidence="10">
    <location>
        <begin position="776"/>
        <end position="800"/>
    </location>
</feature>
<accession>A0A813MLI0</accession>
<dbReference type="FunFam" id="3.40.50.300:FF:000298">
    <property type="entry name" value="ATP-binding cassette sub-family A member 12"/>
    <property type="match status" value="1"/>
</dbReference>
<dbReference type="GO" id="GO:0005319">
    <property type="term" value="F:lipid transporter activity"/>
    <property type="evidence" value="ECO:0007669"/>
    <property type="project" value="TreeGrafter"/>
</dbReference>
<feature type="domain" description="ABC transporter" evidence="11">
    <location>
        <begin position="1908"/>
        <end position="2115"/>
    </location>
</feature>
<dbReference type="InterPro" id="IPR017871">
    <property type="entry name" value="ABC_transporter-like_CS"/>
</dbReference>
<dbReference type="EMBL" id="CAJNOC010000159">
    <property type="protein sequence ID" value="CAF0720825.1"/>
    <property type="molecule type" value="Genomic_DNA"/>
</dbReference>
<organism evidence="12 13">
    <name type="scientific">Brachionus calyciflorus</name>
    <dbReference type="NCBI Taxonomy" id="104777"/>
    <lineage>
        <taxon>Eukaryota</taxon>
        <taxon>Metazoa</taxon>
        <taxon>Spiralia</taxon>
        <taxon>Gnathifera</taxon>
        <taxon>Rotifera</taxon>
        <taxon>Eurotatoria</taxon>
        <taxon>Monogononta</taxon>
        <taxon>Pseudotrocha</taxon>
        <taxon>Ploima</taxon>
        <taxon>Brachionidae</taxon>
        <taxon>Brachionus</taxon>
    </lineage>
</organism>
<dbReference type="CDD" id="cd03263">
    <property type="entry name" value="ABC_subfamily_A"/>
    <property type="match status" value="2"/>
</dbReference>
<feature type="transmembrane region" description="Helical" evidence="10">
    <location>
        <begin position="1776"/>
        <end position="1798"/>
    </location>
</feature>
<comment type="subcellular location">
    <subcellularLocation>
        <location evidence="1">Membrane</location>
        <topology evidence="1">Multi-pass membrane protein</topology>
    </subcellularLocation>
</comment>
<feature type="transmembrane region" description="Helical" evidence="10">
    <location>
        <begin position="593"/>
        <end position="615"/>
    </location>
</feature>
<dbReference type="SMART" id="SM00382">
    <property type="entry name" value="AAA"/>
    <property type="match status" value="2"/>
</dbReference>
<gene>
    <name evidence="12" type="ORF">OXX778_LOCUS2141</name>
</gene>
<evidence type="ECO:0000256" key="4">
    <source>
        <dbReference type="ARBA" id="ARBA00022692"/>
    </source>
</evidence>
<keyword evidence="5" id="KW-0677">Repeat</keyword>
<dbReference type="PANTHER" id="PTHR19229">
    <property type="entry name" value="ATP-BINDING CASSETTE TRANSPORTER SUBFAMILY A ABCA"/>
    <property type="match status" value="1"/>
</dbReference>
<feature type="transmembrane region" description="Helical" evidence="10">
    <location>
        <begin position="1828"/>
        <end position="1850"/>
    </location>
</feature>
<proteinExistence type="inferred from homology"/>
<feature type="transmembrane region" description="Helical" evidence="10">
    <location>
        <begin position="670"/>
        <end position="692"/>
    </location>
</feature>
<keyword evidence="9 10" id="KW-0472">Membrane</keyword>
<evidence type="ECO:0000256" key="6">
    <source>
        <dbReference type="ARBA" id="ARBA00022741"/>
    </source>
</evidence>
<feature type="transmembrane region" description="Helical" evidence="10">
    <location>
        <begin position="1628"/>
        <end position="1651"/>
    </location>
</feature>
<evidence type="ECO:0000256" key="5">
    <source>
        <dbReference type="ARBA" id="ARBA00022737"/>
    </source>
</evidence>
<comment type="similarity">
    <text evidence="2">Belongs to the ABC transporter superfamily. ABCA family.</text>
</comment>
<keyword evidence="3" id="KW-0813">Transport</keyword>
<evidence type="ECO:0000256" key="8">
    <source>
        <dbReference type="ARBA" id="ARBA00022989"/>
    </source>
</evidence>
<dbReference type="PROSITE" id="PS50893">
    <property type="entry name" value="ABC_TRANSPORTER_2"/>
    <property type="match status" value="2"/>
</dbReference>
<dbReference type="Gene3D" id="3.40.50.300">
    <property type="entry name" value="P-loop containing nucleotide triphosphate hydrolases"/>
    <property type="match status" value="2"/>
</dbReference>
<feature type="transmembrane region" description="Helical" evidence="10">
    <location>
        <begin position="732"/>
        <end position="755"/>
    </location>
</feature>
<keyword evidence="13" id="KW-1185">Reference proteome</keyword>
<dbReference type="GO" id="GO:0016887">
    <property type="term" value="F:ATP hydrolysis activity"/>
    <property type="evidence" value="ECO:0007669"/>
    <property type="project" value="InterPro"/>
</dbReference>
<feature type="non-terminal residue" evidence="12">
    <location>
        <position position="1"/>
    </location>
</feature>
<dbReference type="GO" id="GO:0140359">
    <property type="term" value="F:ABC-type transporter activity"/>
    <property type="evidence" value="ECO:0007669"/>
    <property type="project" value="InterPro"/>
</dbReference>
<dbReference type="Pfam" id="PF00005">
    <property type="entry name" value="ABC_tran"/>
    <property type="match status" value="2"/>
</dbReference>
<evidence type="ECO:0000313" key="12">
    <source>
        <dbReference type="EMBL" id="CAF0720825.1"/>
    </source>
</evidence>
<dbReference type="GO" id="GO:0005524">
    <property type="term" value="F:ATP binding"/>
    <property type="evidence" value="ECO:0007669"/>
    <property type="project" value="UniProtKB-KW"/>
</dbReference>
<evidence type="ECO:0000256" key="3">
    <source>
        <dbReference type="ARBA" id="ARBA00022448"/>
    </source>
</evidence>
<name>A0A813MLI0_9BILA</name>
<dbReference type="InterPro" id="IPR013525">
    <property type="entry name" value="ABC2_TM"/>
</dbReference>
<comment type="caution">
    <text evidence="12">The sequence shown here is derived from an EMBL/GenBank/DDBJ whole genome shotgun (WGS) entry which is preliminary data.</text>
</comment>
<evidence type="ECO:0000256" key="7">
    <source>
        <dbReference type="ARBA" id="ARBA00022840"/>
    </source>
</evidence>
<evidence type="ECO:0000256" key="9">
    <source>
        <dbReference type="ARBA" id="ARBA00023136"/>
    </source>
</evidence>
<protein>
    <recommendedName>
        <fullName evidence="11">ABC transporter domain-containing protein</fullName>
    </recommendedName>
</protein>
<sequence>MFAIRVKQTAIPVDTVYFNAWPLPSAGFIPLMQSFCRPENGIRNENGFIEYPNSTSKEMLSKIDKILKSNWSSDWFNQKDENYLLSKQFLDNEALINLNLLNSRLSNLKKSHKSNTSETILLSELFNLKNNTKKQTKLNKVLSKSNFFLNYQNMEEINLNLDNLNEVLSNSKSENNDKNFTIKEKRVDLMNTIFCNQSQYSKVKNSTENLCNISRDDLNELDDVLFYDDKSDIKINIEDFSNFEQAIEDLSQLSVHFPSGLCKSKNPDEIIQEGDKLRNERKPEALINENTITNGEGLKDTLQKNSGLIGLWFAMQETFCGSKPTKQNENKNGLNQTNNLEFDSLDLSRQQIKALSLLFQVINSNPVILYSPNSTLIKNQIIKKTNGTFELIDKINSFSRQWLKNSEKLRHLLNNETTNESISNFFRFKKSQNKTIKTLLSQIDIIDSAACSWLSLMSSVNLNLFKGFNDEKDLVEYFLNQAYFDNVTVIASVVFDVKNTSIKLDPHIKYKIRQNASFTYTTKKIRERYWYPSPRDWDYYYYLFGFVWLQDLIDRAIIDYHSNSTILEPGAYLNQMPYPCYMIDNFLQMIQHVMPLCLAISFVYTVAMLTQTIVYEKEMRLKEVMKIMGLNNSVHIIAWFITYFLQFTLVMILVTFILHYGKILSHSNPFLIFILLEIFATATICFSFLVSALYSKAKLAAACAGILYFLSYVPCMYISIREDVAFEIIPSWAKTIACLLSTSAFGISSKYIAFYENDGAGLQWNNLNKSPLENDNYNCINCIIIMLIDCFLYLLLAWYVENVNPSYGIPLPWTYPFKYSYWSGKQDIIFDEEKSLMKKIKNFFRRNQKLSFTESDQARLLNESFETNPTRLRNRLNLLESEPSNLKIGVSIRNLFKKYSDSKLAVDNLSINFYESQITSFLGHNGAGKTTTMSILTGLIPPSSGYALIYDKDIRKDINEIRKNLGFCPQHNILFEKLTVEEHLWFYAKLKFIQDSAIEVLIENLLSDTGLIKKRNNLVHTLSGGMQRKLSVAIAFVGDANLVILDEPTAGVDPHARRAIWDLLLKYKQGRTIILSTHHMDEAELLGDRIAIISSGRLQCCGTSLFLKNALGEGNNLTLVKDSESIEKDISLHRQEFIKNGIDSPLIKSLYTSFDFPTITLEIIPYLLKRRYIDEILNLIHQYVPSAFLKDETLREYQFVLPLDERSNSSYWNLFKALEKNFENLKVKSYGIHDVSLEEIFVKAVELKSMKKNSDEEKESSLSVSANSIKDTLYDLDYIYTDLESSYRLYFKQIKSMVIKRFLYNKRNWKSLITQIVLPACFVSIAMTVALSAPGFLDLPPLELTPAQFYPLTKPEGIYIPFSYRPNLTDSHHKSANTTEIINSLFVLAGLGSTCTLNKQGLNLQDLIIKNYTKKGVLLNQSYFGYSDSCKNVFNQNSDFNYFPLNNKSSSQNFLLMDGKKNPSKFKSYTPKCNCLEDNSGFICSGLYEIPPDFKTLTHEILLNITGENETNYYLSTTDLYRLKRYGGLSFDNEKPFKNEDENLLENYELIQNLEKHRKARIWYNNKGFHAMPVFLNVLNNALLRANVKKNLKDTFRINDYGITVINHPMNQTNNYLSTEYLLQGSDVLISIFTIVAMSFVNASFVLFLVYERSIKSLHLQFLMGLNPLLYWITNFIWDMFNYMLPASCVIIIFKIFDVPAFVHGSNYPAVILLFLFYGWSVSPLMYPMTFLFKEPSSAYIFLIVINLFTGITCVESSFLLQVFSFNSDLKFIYDFLKIAFLIFPPYCLGRGLIDIAYNDYYNTFYMKTGQISKMRSPFEWDITTRNLVAMACIGLVSWIFTLLLEYDFFKFKWLRKNKHENVSSVYVSKNEDSDVRNERLRIENSHEKNDKLILKSLRKVYSKRTKFSIKNFFKLKDKKQFIAVKNLSFGVPEGECFGLLGVNGAGKTTTFKMLTTDLEPTSGDVLVREGHNLIDALNNKKAYWNKIGYCPQFDALYDELTPDEHIRLFARVKGVKTKYEKILSDSLLERLDLLHYGNKPAGQLSLGNKRKLSTALALVGNPSIILLDEPTSGQDPVSRRKLWEEIINLTRIKNKSVLLTSHSMEECEALCTRL</sequence>